<protein>
    <recommendedName>
        <fullName evidence="3">F-box domain-containing protein</fullName>
    </recommendedName>
</protein>
<reference evidence="1" key="1">
    <citation type="submission" date="2023-11" db="EMBL/GenBank/DDBJ databases">
        <authorList>
            <person name="De Vega J J."/>
            <person name="De Vega J J."/>
        </authorList>
    </citation>
    <scope>NUCLEOTIDE SEQUENCE</scope>
</reference>
<gene>
    <name evidence="1" type="ORF">MYCIT1_LOCUS35024</name>
</gene>
<sequence length="431" mass="48446">MSSPASSAPPEIIDLILDFLHADHRTLFSASLVARKWVPSARFHAFHRIALHHLPHPRQSLLVDNVQEFIDICASPLCTIVPAVHEVLLDIQVHFNFTPNLLRDVVDALHQAPVRKLVFVDHTPAVLRKPFKIGWIALKFPALNELVYHALDQVAEDLLQLAVDLPELRALSIYSSSKEPAASALTRMKPFPVLETGTFAKLRTLRYRLYAKEGEEFLGWLGSLPSLETLDVWVFQAKHTGWGPVDNLNNFLAHDGAHIQNMTLAMVYEDHAPILSADWLFQPSGGTLDLSPLTNLCTLKLESHDAMSLCTTLASLPAGPRQTIITSFPRWPHRTDFSCPCDFATNLSVFSTTMIMPQFQRLARFDILVPAVFADEGREMLAQFFPRQMTQGVLRVWYCDGEEGQEGKWPPDSWEELCRVTFGVVQESPAD</sequence>
<name>A0AAD2HVH2_9AGAR</name>
<evidence type="ECO:0000313" key="2">
    <source>
        <dbReference type="Proteomes" id="UP001295794"/>
    </source>
</evidence>
<dbReference type="Proteomes" id="UP001295794">
    <property type="component" value="Unassembled WGS sequence"/>
</dbReference>
<organism evidence="1 2">
    <name type="scientific">Mycena citricolor</name>
    <dbReference type="NCBI Taxonomy" id="2018698"/>
    <lineage>
        <taxon>Eukaryota</taxon>
        <taxon>Fungi</taxon>
        <taxon>Dikarya</taxon>
        <taxon>Basidiomycota</taxon>
        <taxon>Agaricomycotina</taxon>
        <taxon>Agaricomycetes</taxon>
        <taxon>Agaricomycetidae</taxon>
        <taxon>Agaricales</taxon>
        <taxon>Marasmiineae</taxon>
        <taxon>Mycenaceae</taxon>
        <taxon>Mycena</taxon>
    </lineage>
</organism>
<keyword evidence="2" id="KW-1185">Reference proteome</keyword>
<evidence type="ECO:0000313" key="1">
    <source>
        <dbReference type="EMBL" id="CAK5282898.1"/>
    </source>
</evidence>
<accession>A0AAD2HVH2</accession>
<proteinExistence type="predicted"/>
<dbReference type="Gene3D" id="3.90.550.10">
    <property type="entry name" value="Spore Coat Polysaccharide Biosynthesis Protein SpsA, Chain A"/>
    <property type="match status" value="1"/>
</dbReference>
<dbReference type="EMBL" id="CAVNYO010000463">
    <property type="protein sequence ID" value="CAK5282898.1"/>
    <property type="molecule type" value="Genomic_DNA"/>
</dbReference>
<dbReference type="AlphaFoldDB" id="A0AAD2HVH2"/>
<evidence type="ECO:0008006" key="3">
    <source>
        <dbReference type="Google" id="ProtNLM"/>
    </source>
</evidence>
<comment type="caution">
    <text evidence="1">The sequence shown here is derived from an EMBL/GenBank/DDBJ whole genome shotgun (WGS) entry which is preliminary data.</text>
</comment>
<dbReference type="InterPro" id="IPR029044">
    <property type="entry name" value="Nucleotide-diphossugar_trans"/>
</dbReference>